<evidence type="ECO:0000256" key="1">
    <source>
        <dbReference type="RuleBase" id="RU362114"/>
    </source>
</evidence>
<gene>
    <name evidence="3" type="primary">Tnks</name>
    <name evidence="3" type="ORF">SNAT2548_LOCUS8955</name>
</gene>
<dbReference type="InterPro" id="IPR051712">
    <property type="entry name" value="ARTD-AVP"/>
</dbReference>
<keyword evidence="1" id="KW-0520">NAD</keyword>
<dbReference type="OrthoDB" id="432659at2759"/>
<dbReference type="Pfam" id="PF00644">
    <property type="entry name" value="PARP"/>
    <property type="match status" value="1"/>
</dbReference>
<evidence type="ECO:0000259" key="2">
    <source>
        <dbReference type="PROSITE" id="PS51059"/>
    </source>
</evidence>
<keyword evidence="1" id="KW-0808">Transferase</keyword>
<evidence type="ECO:0000313" key="3">
    <source>
        <dbReference type="EMBL" id="CAE7227400.1"/>
    </source>
</evidence>
<dbReference type="SUPFAM" id="SSF56399">
    <property type="entry name" value="ADP-ribosylation"/>
    <property type="match status" value="1"/>
</dbReference>
<sequence length="113" mass="12645">MSRVGKNVGTMFGGGAYLAEASSKSDEYSTQDPSGVFKDRYAFLLCRVTLGNMFYITESNIPKIEEALATGRYQTVLGDREGAVGTYREFVVFDQDQIYPEYVVIYTRSYDAS</sequence>
<protein>
    <recommendedName>
        <fullName evidence="1">Poly [ADP-ribose] polymerase</fullName>
        <shortName evidence="1">PARP</shortName>
        <ecNumber evidence="1">2.4.2.-</ecNumber>
    </recommendedName>
</protein>
<keyword evidence="4" id="KW-1185">Reference proteome</keyword>
<dbReference type="EMBL" id="CAJNDS010000676">
    <property type="protein sequence ID" value="CAE7227400.1"/>
    <property type="molecule type" value="Genomic_DNA"/>
</dbReference>
<dbReference type="AlphaFoldDB" id="A0A812KDY5"/>
<dbReference type="Proteomes" id="UP000604046">
    <property type="component" value="Unassembled WGS sequence"/>
</dbReference>
<name>A0A812KDY5_9DINO</name>
<feature type="domain" description="PARP catalytic" evidence="2">
    <location>
        <begin position="1"/>
        <end position="113"/>
    </location>
</feature>
<dbReference type="Gene3D" id="3.90.228.10">
    <property type="match status" value="1"/>
</dbReference>
<comment type="caution">
    <text evidence="3">The sequence shown here is derived from an EMBL/GenBank/DDBJ whole genome shotgun (WGS) entry which is preliminary data.</text>
</comment>
<evidence type="ECO:0000313" key="4">
    <source>
        <dbReference type="Proteomes" id="UP000604046"/>
    </source>
</evidence>
<organism evidence="3 4">
    <name type="scientific">Symbiodinium natans</name>
    <dbReference type="NCBI Taxonomy" id="878477"/>
    <lineage>
        <taxon>Eukaryota</taxon>
        <taxon>Sar</taxon>
        <taxon>Alveolata</taxon>
        <taxon>Dinophyceae</taxon>
        <taxon>Suessiales</taxon>
        <taxon>Symbiodiniaceae</taxon>
        <taxon>Symbiodinium</taxon>
    </lineage>
</organism>
<dbReference type="InterPro" id="IPR012317">
    <property type="entry name" value="Poly(ADP-ribose)pol_cat_dom"/>
</dbReference>
<dbReference type="GO" id="GO:1990404">
    <property type="term" value="F:NAD+-protein mono-ADP-ribosyltransferase activity"/>
    <property type="evidence" value="ECO:0007669"/>
    <property type="project" value="TreeGrafter"/>
</dbReference>
<accession>A0A812KDY5</accession>
<dbReference type="PANTHER" id="PTHR45740">
    <property type="entry name" value="POLY [ADP-RIBOSE] POLYMERASE"/>
    <property type="match status" value="1"/>
</dbReference>
<dbReference type="PANTHER" id="PTHR45740:SF2">
    <property type="entry name" value="POLY [ADP-RIBOSE] POLYMERASE"/>
    <property type="match status" value="1"/>
</dbReference>
<dbReference type="GO" id="GO:0003950">
    <property type="term" value="F:NAD+ poly-ADP-ribosyltransferase activity"/>
    <property type="evidence" value="ECO:0007669"/>
    <property type="project" value="UniProtKB-UniRule"/>
</dbReference>
<dbReference type="GO" id="GO:0005634">
    <property type="term" value="C:nucleus"/>
    <property type="evidence" value="ECO:0007669"/>
    <property type="project" value="TreeGrafter"/>
</dbReference>
<keyword evidence="1" id="KW-0328">Glycosyltransferase</keyword>
<proteinExistence type="predicted"/>
<dbReference type="EC" id="2.4.2.-" evidence="1"/>
<reference evidence="3" key="1">
    <citation type="submission" date="2021-02" db="EMBL/GenBank/DDBJ databases">
        <authorList>
            <person name="Dougan E. K."/>
            <person name="Rhodes N."/>
            <person name="Thang M."/>
            <person name="Chan C."/>
        </authorList>
    </citation>
    <scope>NUCLEOTIDE SEQUENCE</scope>
</reference>
<dbReference type="PROSITE" id="PS51059">
    <property type="entry name" value="PARP_CATALYTIC"/>
    <property type="match status" value="1"/>
</dbReference>